<dbReference type="Proteomes" id="UP000095544">
    <property type="component" value="Unassembled WGS sequence"/>
</dbReference>
<feature type="transmembrane region" description="Helical" evidence="10">
    <location>
        <begin position="157"/>
        <end position="174"/>
    </location>
</feature>
<evidence type="ECO:0000256" key="4">
    <source>
        <dbReference type="ARBA" id="ARBA00022538"/>
    </source>
</evidence>
<sequence>MKLFTKRLTQTQMIVLGYCIIIFLGAGLLMLPVSTKAGVYTPFTDALFTSTSAACVTGLVIADTFQYWSTFGQCVILCIIQIGGLGFMTIGVCFAILLRRKIGLWTRGTLQESVNIMQVGGIVRLAKKIIVGTAIFEGMGALILAVRFSKEMSLGKAVYFGIFHSISAFCNAGFDLMGESGAYSSFTQYYNDPIVNLVIMSLIVIGGIGFFVWNDISVNKLNFRKYRLHTKIVLISTAILIFGGAALLFFFEKNNTIAGMPLGDQVLCSLFGSVTARTAGFNTVDTAALTDSSKILTTILMFIGGSPGSTAGGIKTTTFVVLLIYVQANLRKEMHCNILGRRLDEDSIRKASAVLCINMFAVILAVLVIVTVQPAEMTDVAFEVVSAIGTVGMSTGITRDLETASKLVLIFLMYCGRIGSMTFALSLRGHKIEAPVKVPVEKIMIG</sequence>
<dbReference type="OrthoDB" id="9810952at2"/>
<feature type="transmembrane region" description="Helical" evidence="10">
    <location>
        <begin position="351"/>
        <end position="372"/>
    </location>
</feature>
<dbReference type="InterPro" id="IPR004772">
    <property type="entry name" value="TrkH"/>
</dbReference>
<comment type="subcellular location">
    <subcellularLocation>
        <location evidence="1">Cell membrane</location>
        <topology evidence="1">Multi-pass membrane protein</topology>
    </subcellularLocation>
</comment>
<evidence type="ECO:0000256" key="6">
    <source>
        <dbReference type="ARBA" id="ARBA00022958"/>
    </source>
</evidence>
<name>A0A174LJC3_9FIRM</name>
<evidence type="ECO:0000256" key="10">
    <source>
        <dbReference type="SAM" id="Phobius"/>
    </source>
</evidence>
<evidence type="ECO:0000256" key="1">
    <source>
        <dbReference type="ARBA" id="ARBA00004651"/>
    </source>
</evidence>
<accession>A0A174LJC3</accession>
<feature type="transmembrane region" description="Helical" evidence="10">
    <location>
        <begin position="310"/>
        <end position="330"/>
    </location>
</feature>
<keyword evidence="5 10" id="KW-0812">Transmembrane</keyword>
<evidence type="ECO:0000256" key="8">
    <source>
        <dbReference type="ARBA" id="ARBA00023065"/>
    </source>
</evidence>
<proteinExistence type="predicted"/>
<evidence type="ECO:0000256" key="7">
    <source>
        <dbReference type="ARBA" id="ARBA00022989"/>
    </source>
</evidence>
<feature type="transmembrane region" description="Helical" evidence="10">
    <location>
        <begin position="194"/>
        <end position="212"/>
    </location>
</feature>
<keyword evidence="9 10" id="KW-0472">Membrane</keyword>
<dbReference type="PANTHER" id="PTHR32024:SF1">
    <property type="entry name" value="KTR SYSTEM POTASSIUM UPTAKE PROTEIN B"/>
    <property type="match status" value="1"/>
</dbReference>
<dbReference type="EMBL" id="CYZU01000069">
    <property type="protein sequence ID" value="CUP22981.1"/>
    <property type="molecule type" value="Genomic_DNA"/>
</dbReference>
<dbReference type="RefSeq" id="WP_055155078.1">
    <property type="nucleotide sequence ID" value="NZ_CYZU01000069.1"/>
</dbReference>
<keyword evidence="7 10" id="KW-1133">Transmembrane helix</keyword>
<organism evidence="11 12">
    <name type="scientific">Faecalicatena contorta</name>
    <dbReference type="NCBI Taxonomy" id="39482"/>
    <lineage>
        <taxon>Bacteria</taxon>
        <taxon>Bacillati</taxon>
        <taxon>Bacillota</taxon>
        <taxon>Clostridia</taxon>
        <taxon>Lachnospirales</taxon>
        <taxon>Lachnospiraceae</taxon>
        <taxon>Faecalicatena</taxon>
    </lineage>
</organism>
<evidence type="ECO:0000256" key="3">
    <source>
        <dbReference type="ARBA" id="ARBA00022475"/>
    </source>
</evidence>
<dbReference type="GO" id="GO:0015379">
    <property type="term" value="F:potassium:chloride symporter activity"/>
    <property type="evidence" value="ECO:0007669"/>
    <property type="project" value="InterPro"/>
</dbReference>
<reference evidence="11 12" key="1">
    <citation type="submission" date="2015-09" db="EMBL/GenBank/DDBJ databases">
        <authorList>
            <consortium name="Pathogen Informatics"/>
        </authorList>
    </citation>
    <scope>NUCLEOTIDE SEQUENCE [LARGE SCALE GENOMIC DNA]</scope>
    <source>
        <strain evidence="11 12">2789STDY5834876</strain>
    </source>
</reference>
<feature type="transmembrane region" description="Helical" evidence="10">
    <location>
        <begin position="74"/>
        <end position="98"/>
    </location>
</feature>
<evidence type="ECO:0000256" key="9">
    <source>
        <dbReference type="ARBA" id="ARBA00023136"/>
    </source>
</evidence>
<gene>
    <name evidence="11" type="primary">ktrB_2</name>
    <name evidence="11" type="ORF">ERS852491_04601</name>
</gene>
<dbReference type="GO" id="GO:0005886">
    <property type="term" value="C:plasma membrane"/>
    <property type="evidence" value="ECO:0007669"/>
    <property type="project" value="UniProtKB-SubCell"/>
</dbReference>
<feature type="transmembrane region" description="Helical" evidence="10">
    <location>
        <begin position="125"/>
        <end position="145"/>
    </location>
</feature>
<keyword evidence="3" id="KW-1003">Cell membrane</keyword>
<evidence type="ECO:0000256" key="5">
    <source>
        <dbReference type="ARBA" id="ARBA00022692"/>
    </source>
</evidence>
<feature type="transmembrane region" description="Helical" evidence="10">
    <location>
        <begin position="407"/>
        <end position="427"/>
    </location>
</feature>
<dbReference type="Pfam" id="PF02386">
    <property type="entry name" value="TrkH"/>
    <property type="match status" value="1"/>
</dbReference>
<dbReference type="NCBIfam" id="TIGR00933">
    <property type="entry name" value="2a38"/>
    <property type="match status" value="1"/>
</dbReference>
<keyword evidence="2" id="KW-0813">Transport</keyword>
<evidence type="ECO:0000313" key="12">
    <source>
        <dbReference type="Proteomes" id="UP000095544"/>
    </source>
</evidence>
<dbReference type="PANTHER" id="PTHR32024">
    <property type="entry name" value="TRK SYSTEM POTASSIUM UPTAKE PROTEIN TRKG-RELATED"/>
    <property type="match status" value="1"/>
</dbReference>
<feature type="transmembrane region" description="Helical" evidence="10">
    <location>
        <begin position="232"/>
        <end position="251"/>
    </location>
</feature>
<feature type="transmembrane region" description="Helical" evidence="10">
    <location>
        <begin position="39"/>
        <end position="62"/>
    </location>
</feature>
<feature type="transmembrane region" description="Helical" evidence="10">
    <location>
        <begin position="12"/>
        <end position="33"/>
    </location>
</feature>
<keyword evidence="8" id="KW-0406">Ion transport</keyword>
<dbReference type="STRING" id="39482.ERS852491_04601"/>
<keyword evidence="6" id="KW-0630">Potassium</keyword>
<protein>
    <submittedName>
        <fullName evidence="11">Ktr system potassium uptake protein B</fullName>
    </submittedName>
</protein>
<evidence type="ECO:0000313" key="11">
    <source>
        <dbReference type="EMBL" id="CUP22981.1"/>
    </source>
</evidence>
<keyword evidence="4" id="KW-0633">Potassium transport</keyword>
<dbReference type="AlphaFoldDB" id="A0A174LJC3"/>
<evidence type="ECO:0000256" key="2">
    <source>
        <dbReference type="ARBA" id="ARBA00022448"/>
    </source>
</evidence>
<dbReference type="InterPro" id="IPR003445">
    <property type="entry name" value="Cat_transpt"/>
</dbReference>